<dbReference type="AlphaFoldDB" id="A0AAV2ZHK3"/>
<feature type="region of interest" description="Disordered" evidence="1">
    <location>
        <begin position="228"/>
        <end position="257"/>
    </location>
</feature>
<dbReference type="PIRSF" id="PIRSF000654">
    <property type="entry name" value="Integrin-linked_kinase"/>
    <property type="match status" value="1"/>
</dbReference>
<dbReference type="InterPro" id="IPR000719">
    <property type="entry name" value="Prot_kinase_dom"/>
</dbReference>
<evidence type="ECO:0000313" key="4">
    <source>
        <dbReference type="Proteomes" id="UP001146120"/>
    </source>
</evidence>
<dbReference type="PANTHER" id="PTHR44329">
    <property type="entry name" value="SERINE/THREONINE-PROTEIN KINASE TNNI3K-RELATED"/>
    <property type="match status" value="1"/>
</dbReference>
<accession>A0AAV2ZHK3</accession>
<proteinExistence type="predicted"/>
<dbReference type="EMBL" id="DAKRPA010000001">
    <property type="protein sequence ID" value="DBA05361.1"/>
    <property type="molecule type" value="Genomic_DNA"/>
</dbReference>
<protein>
    <recommendedName>
        <fullName evidence="2">Protein kinase domain-containing protein</fullName>
    </recommendedName>
</protein>
<evidence type="ECO:0000259" key="2">
    <source>
        <dbReference type="PROSITE" id="PS50011"/>
    </source>
</evidence>
<gene>
    <name evidence="3" type="ORF">N0F65_007523</name>
</gene>
<keyword evidence="4" id="KW-1185">Reference proteome</keyword>
<dbReference type="GO" id="GO:0005524">
    <property type="term" value="F:ATP binding"/>
    <property type="evidence" value="ECO:0007669"/>
    <property type="project" value="InterPro"/>
</dbReference>
<dbReference type="Pfam" id="PF07714">
    <property type="entry name" value="PK_Tyr_Ser-Thr"/>
    <property type="match status" value="1"/>
</dbReference>
<comment type="caution">
    <text evidence="3">The sequence shown here is derived from an EMBL/GenBank/DDBJ whole genome shotgun (WGS) entry which is preliminary data.</text>
</comment>
<dbReference type="GO" id="GO:0004674">
    <property type="term" value="F:protein serine/threonine kinase activity"/>
    <property type="evidence" value="ECO:0007669"/>
    <property type="project" value="TreeGrafter"/>
</dbReference>
<evidence type="ECO:0000313" key="3">
    <source>
        <dbReference type="EMBL" id="DBA05361.1"/>
    </source>
</evidence>
<reference evidence="3" key="2">
    <citation type="journal article" date="2023" name="Microbiol Resour">
        <title>Decontamination and Annotation of the Draft Genome Sequence of the Oomycete Lagenidium giganteum ARSEF 373.</title>
        <authorList>
            <person name="Morgan W.R."/>
            <person name="Tartar A."/>
        </authorList>
    </citation>
    <scope>NUCLEOTIDE SEQUENCE</scope>
    <source>
        <strain evidence="3">ARSEF 373</strain>
    </source>
</reference>
<dbReference type="Gene3D" id="1.10.510.10">
    <property type="entry name" value="Transferase(Phosphotransferase) domain 1"/>
    <property type="match status" value="1"/>
</dbReference>
<dbReference type="Proteomes" id="UP001146120">
    <property type="component" value="Unassembled WGS sequence"/>
</dbReference>
<dbReference type="InterPro" id="IPR051681">
    <property type="entry name" value="Ser/Thr_Kinases-Pseudokinases"/>
</dbReference>
<feature type="compositionally biased region" description="Polar residues" evidence="1">
    <location>
        <begin position="228"/>
        <end position="251"/>
    </location>
</feature>
<name>A0AAV2ZHK3_9STRA</name>
<organism evidence="3 4">
    <name type="scientific">Lagenidium giganteum</name>
    <dbReference type="NCBI Taxonomy" id="4803"/>
    <lineage>
        <taxon>Eukaryota</taxon>
        <taxon>Sar</taxon>
        <taxon>Stramenopiles</taxon>
        <taxon>Oomycota</taxon>
        <taxon>Peronosporomycetes</taxon>
        <taxon>Pythiales</taxon>
        <taxon>Pythiaceae</taxon>
    </lineage>
</organism>
<dbReference type="InterPro" id="IPR011009">
    <property type="entry name" value="Kinase-like_dom_sf"/>
</dbReference>
<evidence type="ECO:0000256" key="1">
    <source>
        <dbReference type="SAM" id="MobiDB-lite"/>
    </source>
</evidence>
<dbReference type="InterPro" id="IPR001245">
    <property type="entry name" value="Ser-Thr/Tyr_kinase_cat_dom"/>
</dbReference>
<dbReference type="PROSITE" id="PS50011">
    <property type="entry name" value="PROTEIN_KINASE_DOM"/>
    <property type="match status" value="1"/>
</dbReference>
<reference evidence="3" key="1">
    <citation type="submission" date="2022-11" db="EMBL/GenBank/DDBJ databases">
        <authorList>
            <person name="Morgan W.R."/>
            <person name="Tartar A."/>
        </authorList>
    </citation>
    <scope>NUCLEOTIDE SEQUENCE</scope>
    <source>
        <strain evidence="3">ARSEF 373</strain>
    </source>
</reference>
<sequence length="257" mass="27708">MSAQRHRNIVKFQGVTNPRGGADFGVVAEFMERGTLSSVLRESNTPLDMNMRLRMCLDVADGLRFLHAKGLVVPRLTSRKVLVNDALECKINLFSCQVEGTALPPVDAVGTGELAYTPPELLTALPPTSQQASGMFALGVVMAEILSGIPPYQSKVQRLGATRADLEVLRIIRARKDPLEPHERNAAYMSVSGHIRAVVDGCLNRDPARRPNAHAVVSLLHEVVQMSSGPGSRASQALVQSAPRSGASQSARHFDLA</sequence>
<feature type="domain" description="Protein kinase" evidence="2">
    <location>
        <begin position="1"/>
        <end position="224"/>
    </location>
</feature>
<dbReference type="SUPFAM" id="SSF56112">
    <property type="entry name" value="Protein kinase-like (PK-like)"/>
    <property type="match status" value="1"/>
</dbReference>
<dbReference type="PANTHER" id="PTHR44329:SF214">
    <property type="entry name" value="PROTEIN KINASE DOMAIN-CONTAINING PROTEIN"/>
    <property type="match status" value="1"/>
</dbReference>